<feature type="region of interest" description="Disordered" evidence="1">
    <location>
        <begin position="242"/>
        <end position="266"/>
    </location>
</feature>
<evidence type="ECO:0000313" key="2">
    <source>
        <dbReference type="EMBL" id="TNN52293.1"/>
    </source>
</evidence>
<keyword evidence="3" id="KW-1185">Reference proteome</keyword>
<feature type="region of interest" description="Disordered" evidence="1">
    <location>
        <begin position="366"/>
        <end position="402"/>
    </location>
</feature>
<accession>A0A4Z2GHB4</accession>
<evidence type="ECO:0000313" key="3">
    <source>
        <dbReference type="Proteomes" id="UP000314294"/>
    </source>
</evidence>
<reference evidence="2 3" key="1">
    <citation type="submission" date="2019-03" db="EMBL/GenBank/DDBJ databases">
        <title>First draft genome of Liparis tanakae, snailfish: a comprehensive survey of snailfish specific genes.</title>
        <authorList>
            <person name="Kim W."/>
            <person name="Song I."/>
            <person name="Jeong J.-H."/>
            <person name="Kim D."/>
            <person name="Kim S."/>
            <person name="Ryu S."/>
            <person name="Song J.Y."/>
            <person name="Lee S.K."/>
        </authorList>
    </citation>
    <scope>NUCLEOTIDE SEQUENCE [LARGE SCALE GENOMIC DNA]</scope>
    <source>
        <tissue evidence="2">Muscle</tissue>
    </source>
</reference>
<proteinExistence type="predicted"/>
<feature type="compositionally biased region" description="Polar residues" evidence="1">
    <location>
        <begin position="242"/>
        <end position="254"/>
    </location>
</feature>
<dbReference type="EMBL" id="SRLO01000552">
    <property type="protein sequence ID" value="TNN52293.1"/>
    <property type="molecule type" value="Genomic_DNA"/>
</dbReference>
<comment type="caution">
    <text evidence="2">The sequence shown here is derived from an EMBL/GenBank/DDBJ whole genome shotgun (WGS) entry which is preliminary data.</text>
</comment>
<feature type="compositionally biased region" description="Basic and acidic residues" evidence="1">
    <location>
        <begin position="135"/>
        <end position="156"/>
    </location>
</feature>
<organism evidence="2 3">
    <name type="scientific">Liparis tanakae</name>
    <name type="common">Tanaka's snailfish</name>
    <dbReference type="NCBI Taxonomy" id="230148"/>
    <lineage>
        <taxon>Eukaryota</taxon>
        <taxon>Metazoa</taxon>
        <taxon>Chordata</taxon>
        <taxon>Craniata</taxon>
        <taxon>Vertebrata</taxon>
        <taxon>Euteleostomi</taxon>
        <taxon>Actinopterygii</taxon>
        <taxon>Neopterygii</taxon>
        <taxon>Teleostei</taxon>
        <taxon>Neoteleostei</taxon>
        <taxon>Acanthomorphata</taxon>
        <taxon>Eupercaria</taxon>
        <taxon>Perciformes</taxon>
        <taxon>Cottioidei</taxon>
        <taxon>Cottales</taxon>
        <taxon>Liparidae</taxon>
        <taxon>Liparis</taxon>
    </lineage>
</organism>
<feature type="compositionally biased region" description="Polar residues" evidence="1">
    <location>
        <begin position="366"/>
        <end position="378"/>
    </location>
</feature>
<sequence length="441" mass="48489">MYERPRHNLVTGTYRAVLALHAGAVEAQGGDPVADPLDVEDALVAPLTRLGLGKVLGLQGDGLHLPRRDQNLPGAHQLGTVLETGSQTADRHMKPSGAIEMQEMEEASGEVRRKWPRGNGCGVKKMKYKPLGEATTRREERARAQTPRRKENDSIEHNGWFGGRVGWEEKKGGVMKNVGHLHPSDVGHFEMENPLLDMMRRLRAAAEGATERNRHSSVFLDGGQTEAERAVHRTLAEELETMSSPWSCNQNASRSPRRTGVPAAHRGVRTEEGVWGWRQVAGGPQMADRTTSATSPPISLSSFLVSYSSMHTILPLYSLRPKQIHSDSEVREWFNPVINMHAEQRGEGLKCCGRFPVEVASLLSNSGEQREGITSTVPDHSELSAPPNWCKGPRRGKENQHNEPKLPLCLSLYVVSLLSPPSVSFSLSSRDSQTAASVQPN</sequence>
<dbReference type="AlphaFoldDB" id="A0A4Z2GHB4"/>
<name>A0A4Z2GHB4_9TELE</name>
<protein>
    <submittedName>
        <fullName evidence="2">Uncharacterized protein</fullName>
    </submittedName>
</protein>
<dbReference type="Proteomes" id="UP000314294">
    <property type="component" value="Unassembled WGS sequence"/>
</dbReference>
<evidence type="ECO:0000256" key="1">
    <source>
        <dbReference type="SAM" id="MobiDB-lite"/>
    </source>
</evidence>
<feature type="region of interest" description="Disordered" evidence="1">
    <location>
        <begin position="132"/>
        <end position="157"/>
    </location>
</feature>
<gene>
    <name evidence="2" type="ORF">EYF80_037520</name>
</gene>